<dbReference type="AlphaFoldDB" id="A0A8J3DI19"/>
<dbReference type="InterPro" id="IPR028098">
    <property type="entry name" value="Glyco_trans_4-like_N"/>
</dbReference>
<dbReference type="EMBL" id="BMXG01000004">
    <property type="protein sequence ID" value="GHB95324.1"/>
    <property type="molecule type" value="Genomic_DNA"/>
</dbReference>
<keyword evidence="2" id="KW-0808">Transferase</keyword>
<reference evidence="2" key="1">
    <citation type="journal article" date="2014" name="Int. J. Syst. Evol. Microbiol.">
        <title>Complete genome sequence of Corynebacterium casei LMG S-19264T (=DSM 44701T), isolated from a smear-ripened cheese.</title>
        <authorList>
            <consortium name="US DOE Joint Genome Institute (JGI-PGF)"/>
            <person name="Walter F."/>
            <person name="Albersmeier A."/>
            <person name="Kalinowski J."/>
            <person name="Ruckert C."/>
        </authorList>
    </citation>
    <scope>NUCLEOTIDE SEQUENCE</scope>
    <source>
        <strain evidence="2">KCTC 12870</strain>
    </source>
</reference>
<dbReference type="Pfam" id="PF13692">
    <property type="entry name" value="Glyco_trans_1_4"/>
    <property type="match status" value="1"/>
</dbReference>
<dbReference type="PANTHER" id="PTHR45947">
    <property type="entry name" value="SULFOQUINOVOSYL TRANSFERASE SQD2"/>
    <property type="match status" value="1"/>
</dbReference>
<accession>A0A8J3DI19</accession>
<feature type="domain" description="Glycosyltransferase subfamily 4-like N-terminal" evidence="1">
    <location>
        <begin position="44"/>
        <end position="177"/>
    </location>
</feature>
<dbReference type="GO" id="GO:0016757">
    <property type="term" value="F:glycosyltransferase activity"/>
    <property type="evidence" value="ECO:0007669"/>
    <property type="project" value="UniProtKB-ARBA"/>
</dbReference>
<evidence type="ECO:0000313" key="2">
    <source>
        <dbReference type="EMBL" id="GHB95324.1"/>
    </source>
</evidence>
<protein>
    <submittedName>
        <fullName evidence="2">Glycosyl transferase group 1/2 family protein</fullName>
    </submittedName>
</protein>
<dbReference type="Gene3D" id="3.40.50.2000">
    <property type="entry name" value="Glycogen Phosphorylase B"/>
    <property type="match status" value="2"/>
</dbReference>
<name>A0A8J3DI19_9BACT</name>
<sequence>MVKDIGVATADYPSDYSQIKPRLFDRLLALPSKDRLTISPLRTQTFSLKGEAQFKDSKIIHLHNLHPDYFNFLTLPSLSKAKPVVWTIHDMWPITGHCGFSIDCERWRSGCGKCPYLNAYPGVSHDWTSTEWKLKRWALSRSRIHVITPSQWLADCVREGIGRDLPVSVLPYGLDTQTYSPSNQAKCKEQLALEPKRFTILLASANLRDPRKPQDILCHAINAVAHEHPDRLQVLTFGNGDLRNSIDARIPVTALGHLASDTEKVRAYSSADITLFSSRGDNLPLIIQESMACGVPVIANRIGGIPDMVKNETTGLLVEGLTSEEFHAAISRLISNPSLLFRLKSAAREFAVKTFELENHVQQTESLYENWYESFNAN</sequence>
<dbReference type="InterPro" id="IPR050194">
    <property type="entry name" value="Glycosyltransferase_grp1"/>
</dbReference>
<organism evidence="2 3">
    <name type="scientific">Cerasicoccus arenae</name>
    <dbReference type="NCBI Taxonomy" id="424488"/>
    <lineage>
        <taxon>Bacteria</taxon>
        <taxon>Pseudomonadati</taxon>
        <taxon>Verrucomicrobiota</taxon>
        <taxon>Opitutia</taxon>
        <taxon>Puniceicoccales</taxon>
        <taxon>Cerasicoccaceae</taxon>
        <taxon>Cerasicoccus</taxon>
    </lineage>
</organism>
<gene>
    <name evidence="2" type="ORF">GCM10007047_08790</name>
</gene>
<reference evidence="2" key="2">
    <citation type="submission" date="2020-09" db="EMBL/GenBank/DDBJ databases">
        <authorList>
            <person name="Sun Q."/>
            <person name="Kim S."/>
        </authorList>
    </citation>
    <scope>NUCLEOTIDE SEQUENCE</scope>
    <source>
        <strain evidence="2">KCTC 12870</strain>
    </source>
</reference>
<comment type="caution">
    <text evidence="2">The sequence shown here is derived from an EMBL/GenBank/DDBJ whole genome shotgun (WGS) entry which is preliminary data.</text>
</comment>
<dbReference type="Pfam" id="PF13439">
    <property type="entry name" value="Glyco_transf_4"/>
    <property type="match status" value="1"/>
</dbReference>
<dbReference type="SUPFAM" id="SSF53756">
    <property type="entry name" value="UDP-Glycosyltransferase/glycogen phosphorylase"/>
    <property type="match status" value="1"/>
</dbReference>
<proteinExistence type="predicted"/>
<dbReference type="PANTHER" id="PTHR45947:SF3">
    <property type="entry name" value="SULFOQUINOVOSYL TRANSFERASE SQD2"/>
    <property type="match status" value="1"/>
</dbReference>
<evidence type="ECO:0000259" key="1">
    <source>
        <dbReference type="Pfam" id="PF13439"/>
    </source>
</evidence>
<keyword evidence="3" id="KW-1185">Reference proteome</keyword>
<dbReference type="Proteomes" id="UP000642829">
    <property type="component" value="Unassembled WGS sequence"/>
</dbReference>
<evidence type="ECO:0000313" key="3">
    <source>
        <dbReference type="Proteomes" id="UP000642829"/>
    </source>
</evidence>